<feature type="signal peptide" evidence="5">
    <location>
        <begin position="1"/>
        <end position="23"/>
    </location>
</feature>
<keyword evidence="3 5" id="KW-0732">Signal</keyword>
<evidence type="ECO:0000313" key="6">
    <source>
        <dbReference type="EMBL" id="MCG4749161.1"/>
    </source>
</evidence>
<dbReference type="Proteomes" id="UP001299608">
    <property type="component" value="Unassembled WGS sequence"/>
</dbReference>
<dbReference type="GO" id="GO:0042597">
    <property type="term" value="C:periplasmic space"/>
    <property type="evidence" value="ECO:0007669"/>
    <property type="project" value="UniProtKB-SubCell"/>
</dbReference>
<evidence type="ECO:0000256" key="4">
    <source>
        <dbReference type="SAM" id="MobiDB-lite"/>
    </source>
</evidence>
<dbReference type="Gene3D" id="3.40.190.10">
    <property type="entry name" value="Periplasmic binding protein-like II"/>
    <property type="match status" value="2"/>
</dbReference>
<dbReference type="AlphaFoldDB" id="A0AAW5C9F5"/>
<comment type="subcellular location">
    <subcellularLocation>
        <location evidence="1">Periplasm</location>
    </subcellularLocation>
</comment>
<name>A0AAW5C9F5_9FIRM</name>
<evidence type="ECO:0000313" key="7">
    <source>
        <dbReference type="Proteomes" id="UP001299608"/>
    </source>
</evidence>
<dbReference type="PROSITE" id="PS51257">
    <property type="entry name" value="PROKAR_LIPOPROTEIN"/>
    <property type="match status" value="1"/>
</dbReference>
<feature type="chain" id="PRO_5043442431" evidence="5">
    <location>
        <begin position="24"/>
        <end position="374"/>
    </location>
</feature>
<evidence type="ECO:0000256" key="5">
    <source>
        <dbReference type="SAM" id="SignalP"/>
    </source>
</evidence>
<dbReference type="SUPFAM" id="SSF53850">
    <property type="entry name" value="Periplasmic binding protein-like II"/>
    <property type="match status" value="1"/>
</dbReference>
<dbReference type="PANTHER" id="PTHR30024:SF47">
    <property type="entry name" value="TAURINE-BINDING PERIPLASMIC PROTEIN"/>
    <property type="match status" value="1"/>
</dbReference>
<evidence type="ECO:0000256" key="2">
    <source>
        <dbReference type="ARBA" id="ARBA00010742"/>
    </source>
</evidence>
<dbReference type="RefSeq" id="WP_118713361.1">
    <property type="nucleotide sequence ID" value="NZ_JAJCID010000065.1"/>
</dbReference>
<dbReference type="PANTHER" id="PTHR30024">
    <property type="entry name" value="ALIPHATIC SULFONATES-BINDING PROTEIN-RELATED"/>
    <property type="match status" value="1"/>
</dbReference>
<feature type="compositionally biased region" description="Polar residues" evidence="4">
    <location>
        <begin position="26"/>
        <end position="42"/>
    </location>
</feature>
<comment type="similarity">
    <text evidence="2">Belongs to the bacterial solute-binding protein SsuA/TauA family.</text>
</comment>
<dbReference type="EMBL" id="JAKNGE010000053">
    <property type="protein sequence ID" value="MCG4749161.1"/>
    <property type="molecule type" value="Genomic_DNA"/>
</dbReference>
<gene>
    <name evidence="6" type="ORF">L0N08_27480</name>
</gene>
<proteinExistence type="inferred from homology"/>
<evidence type="ECO:0000256" key="1">
    <source>
        <dbReference type="ARBA" id="ARBA00004418"/>
    </source>
</evidence>
<sequence>MRRLTASLLIGSLCVSLFTGCTSNEGSTGVSGDIGKQTQTGADSAGDSTEYKPLKVAVMPMVISAPIYYMVENGYDKAAGLDVELVLFSSGATMNEALGGNQFDCAPIGDAGIFGVASFGGKYVGDFLQVVGGADQLYVQADHPAVNVKGYNPTFPDLLGDPDTVKGSKILYTTGTTSHLIANKWLESIGVKSGDVEMLTMEYAQVYQAFSTKQADFASMTSPWCLQAGQEGYVKVADTKSLDLEPVMSIVMPEKAYNDEEMKHRVAAFIDALYDACADLQEDPALYREWVMKWYQENGNTGMSESDIEKECSDRVFLTWDNCEGIDGSKYHGEYADFLISLEQISAEQGKIIQDNTRSDIMELARQIHESHDK</sequence>
<comment type="caution">
    <text evidence="6">The sequence shown here is derived from an EMBL/GenBank/DDBJ whole genome shotgun (WGS) entry which is preliminary data.</text>
</comment>
<protein>
    <submittedName>
        <fullName evidence="6">ABC transporter substrate-binding protein</fullName>
    </submittedName>
</protein>
<reference evidence="6" key="1">
    <citation type="submission" date="2022-01" db="EMBL/GenBank/DDBJ databases">
        <title>Collection of gut derived symbiotic bacterial strains cultured from healthy donors.</title>
        <authorList>
            <person name="Lin H."/>
            <person name="Kohout C."/>
            <person name="Waligurski E."/>
            <person name="Pamer E.G."/>
        </authorList>
    </citation>
    <scope>NUCLEOTIDE SEQUENCE</scope>
    <source>
        <strain evidence="6">DFI.6.55</strain>
    </source>
</reference>
<organism evidence="6 7">
    <name type="scientific">Enterocloster aldenensis</name>
    <dbReference type="NCBI Taxonomy" id="358742"/>
    <lineage>
        <taxon>Bacteria</taxon>
        <taxon>Bacillati</taxon>
        <taxon>Bacillota</taxon>
        <taxon>Clostridia</taxon>
        <taxon>Lachnospirales</taxon>
        <taxon>Lachnospiraceae</taxon>
        <taxon>Enterocloster</taxon>
    </lineage>
</organism>
<dbReference type="Pfam" id="PF13379">
    <property type="entry name" value="NMT1_2"/>
    <property type="match status" value="1"/>
</dbReference>
<feature type="region of interest" description="Disordered" evidence="4">
    <location>
        <begin position="26"/>
        <end position="47"/>
    </location>
</feature>
<accession>A0AAW5C9F5</accession>
<evidence type="ECO:0000256" key="3">
    <source>
        <dbReference type="ARBA" id="ARBA00022729"/>
    </source>
</evidence>